<gene>
    <name evidence="2" type="ORF">RAMLITH_17140</name>
</gene>
<keyword evidence="1" id="KW-0732">Signal</keyword>
<feature type="chain" id="PRO_5030518758" evidence="1">
    <location>
        <begin position="29"/>
        <end position="164"/>
    </location>
</feature>
<accession>A0A7X6DI08</accession>
<feature type="signal peptide" evidence="1">
    <location>
        <begin position="1"/>
        <end position="28"/>
    </location>
</feature>
<organism evidence="2 3">
    <name type="scientific">Ramlibacter lithotrophicus</name>
    <dbReference type="NCBI Taxonomy" id="2606681"/>
    <lineage>
        <taxon>Bacteria</taxon>
        <taxon>Pseudomonadati</taxon>
        <taxon>Pseudomonadota</taxon>
        <taxon>Betaproteobacteria</taxon>
        <taxon>Burkholderiales</taxon>
        <taxon>Comamonadaceae</taxon>
        <taxon>Ramlibacter</taxon>
    </lineage>
</organism>
<reference evidence="2 3" key="1">
    <citation type="journal article" date="2020" name="Nature">
        <title>Bacterial chemolithoautotrophy via manganese oxidation.</title>
        <authorList>
            <person name="Yu H."/>
            <person name="Leadbetter J.R."/>
        </authorList>
    </citation>
    <scope>NUCLEOTIDE SEQUENCE [LARGE SCALE GENOMIC DNA]</scope>
    <source>
        <strain evidence="2 3">RBP-1</strain>
    </source>
</reference>
<dbReference type="InterPro" id="IPR006311">
    <property type="entry name" value="TAT_signal"/>
</dbReference>
<dbReference type="AlphaFoldDB" id="A0A7X6DI08"/>
<protein>
    <submittedName>
        <fullName evidence="2">DUF411 domain-containing protein</fullName>
    </submittedName>
</protein>
<name>A0A7X6DI08_9BURK</name>
<dbReference type="RefSeq" id="WP_168108668.1">
    <property type="nucleotide sequence ID" value="NZ_VTOX01000006.1"/>
</dbReference>
<dbReference type="PROSITE" id="PS51318">
    <property type="entry name" value="TAT"/>
    <property type="match status" value="1"/>
</dbReference>
<keyword evidence="3" id="KW-1185">Reference proteome</keyword>
<dbReference type="Pfam" id="PF04214">
    <property type="entry name" value="DUF411"/>
    <property type="match status" value="1"/>
</dbReference>
<proteinExistence type="predicted"/>
<dbReference type="EMBL" id="VTOX01000006">
    <property type="protein sequence ID" value="NKE67550.1"/>
    <property type="molecule type" value="Genomic_DNA"/>
</dbReference>
<evidence type="ECO:0000313" key="3">
    <source>
        <dbReference type="Proteomes" id="UP000521868"/>
    </source>
</evidence>
<dbReference type="Proteomes" id="UP000521868">
    <property type="component" value="Unassembled WGS sequence"/>
</dbReference>
<dbReference type="InterPro" id="IPR007332">
    <property type="entry name" value="DUF411"/>
</dbReference>
<evidence type="ECO:0000256" key="1">
    <source>
        <dbReference type="SAM" id="SignalP"/>
    </source>
</evidence>
<evidence type="ECO:0000313" key="2">
    <source>
        <dbReference type="EMBL" id="NKE67550.1"/>
    </source>
</evidence>
<sequence length="164" mass="17403">MSSVPARNTRRQLLLALGALPLAGLAQAAPPSAALPPVEVWKEPTCGCCKDWIAHMEANGFKVFVNTGGTQAAKQRLGIPQNMASCHTAKVGGYSLEGHVPAKDIKRLLREKPDAIGLAAPGMPIGSPGMDTPAYNGKTNPYNVMLIAKNGKHTIYQKYEGDNL</sequence>
<comment type="caution">
    <text evidence="2">The sequence shown here is derived from an EMBL/GenBank/DDBJ whole genome shotgun (WGS) entry which is preliminary data.</text>
</comment>